<name>A0A069PTC6_9BURK</name>
<dbReference type="GO" id="GO:0005524">
    <property type="term" value="F:ATP binding"/>
    <property type="evidence" value="ECO:0007669"/>
    <property type="project" value="UniProtKB-KW"/>
</dbReference>
<dbReference type="RefSeq" id="WP_035927129.1">
    <property type="nucleotide sequence ID" value="NZ_CADFFX010000006.1"/>
</dbReference>
<proteinExistence type="predicted"/>
<evidence type="ECO:0000256" key="4">
    <source>
        <dbReference type="ARBA" id="ARBA00022475"/>
    </source>
</evidence>
<dbReference type="InterPro" id="IPR003660">
    <property type="entry name" value="HAMP_dom"/>
</dbReference>
<keyword evidence="13" id="KW-0902">Two-component regulatory system</keyword>
<dbReference type="PRINTS" id="PR00344">
    <property type="entry name" value="BCTRLSENSOR"/>
</dbReference>
<dbReference type="EC" id="2.7.13.3" evidence="3"/>
<evidence type="ECO:0000259" key="15">
    <source>
        <dbReference type="PROSITE" id="PS50109"/>
    </source>
</evidence>
<evidence type="ECO:0000256" key="10">
    <source>
        <dbReference type="ARBA" id="ARBA00022777"/>
    </source>
</evidence>
<sequence>MKTKNARHNPFNSLFGRMALISMAVLLVVQAGWFTVLTIQRPHHDADGYARGLLLVIEAANSDASHGARLARAMHVHLVPVWNMPPALTLRDPAKTRLGRLARQLSEVLPAGTQLAVDGESKHAPRLWVRYPASSNWIVTPIDLPPPPPLVMESVAMLIGAVILSLVAAWQLQRPLSRVAQVARQFGGGERPVPVAEQGPRELRDLIGAFNQMMRRINDADDERAVMLAGIAHDLKAPLTRLKLRASVLVDDDTERGNFIRDIDSLTRIVQQFLEFAARAPSTGPEVGVDSFLAEQFSLPEDGDTPLFALSLEAGDAFRLPRTLIDRLVTNLVDNALEHGEPPVEIRSARRGGEWIVEVRDHGGGIPAERIEDAKRPFVRLDPARSGDGHCGLGLAIVDRLARDHGGRCDVTNAPDGGLVVRISIPAGQQAPASAHAQPLA</sequence>
<accession>A0A069PTC6</accession>
<dbReference type="PANTHER" id="PTHR44936:SF5">
    <property type="entry name" value="SENSOR HISTIDINE KINASE ENVZ"/>
    <property type="match status" value="1"/>
</dbReference>
<evidence type="ECO:0000256" key="12">
    <source>
        <dbReference type="ARBA" id="ARBA00022989"/>
    </source>
</evidence>
<evidence type="ECO:0000256" key="8">
    <source>
        <dbReference type="ARBA" id="ARBA00022692"/>
    </source>
</evidence>
<dbReference type="SUPFAM" id="SSF47384">
    <property type="entry name" value="Homodimeric domain of signal transducing histidine kinase"/>
    <property type="match status" value="1"/>
</dbReference>
<comment type="caution">
    <text evidence="17">The sequence shown here is derived from an EMBL/GenBank/DDBJ whole genome shotgun (WGS) entry which is preliminary data.</text>
</comment>
<evidence type="ECO:0000256" key="14">
    <source>
        <dbReference type="ARBA" id="ARBA00023136"/>
    </source>
</evidence>
<keyword evidence="4" id="KW-1003">Cell membrane</keyword>
<dbReference type="Pfam" id="PF00672">
    <property type="entry name" value="HAMP"/>
    <property type="match status" value="1"/>
</dbReference>
<dbReference type="InterPro" id="IPR005467">
    <property type="entry name" value="His_kinase_dom"/>
</dbReference>
<protein>
    <recommendedName>
        <fullName evidence="3">histidine kinase</fullName>
        <ecNumber evidence="3">2.7.13.3</ecNumber>
    </recommendedName>
</protein>
<comment type="subcellular location">
    <subcellularLocation>
        <location evidence="2">Cell inner membrane</location>
        <topology evidence="2">Multi-pass membrane protein</topology>
    </subcellularLocation>
</comment>
<dbReference type="InterPro" id="IPR036890">
    <property type="entry name" value="HATPase_C_sf"/>
</dbReference>
<evidence type="ECO:0000256" key="1">
    <source>
        <dbReference type="ARBA" id="ARBA00000085"/>
    </source>
</evidence>
<evidence type="ECO:0000256" key="5">
    <source>
        <dbReference type="ARBA" id="ARBA00022519"/>
    </source>
</evidence>
<gene>
    <name evidence="17" type="ORF">BG61_25165</name>
</gene>
<dbReference type="Gene3D" id="1.10.287.130">
    <property type="match status" value="1"/>
</dbReference>
<evidence type="ECO:0000256" key="9">
    <source>
        <dbReference type="ARBA" id="ARBA00022741"/>
    </source>
</evidence>
<keyword evidence="11" id="KW-0067">ATP-binding</keyword>
<keyword evidence="14" id="KW-0472">Membrane</keyword>
<feature type="domain" description="Histidine kinase" evidence="15">
    <location>
        <begin position="230"/>
        <end position="429"/>
    </location>
</feature>
<dbReference type="Pfam" id="PF00512">
    <property type="entry name" value="HisKA"/>
    <property type="match status" value="1"/>
</dbReference>
<keyword evidence="5" id="KW-0997">Cell inner membrane</keyword>
<evidence type="ECO:0000256" key="11">
    <source>
        <dbReference type="ARBA" id="ARBA00022840"/>
    </source>
</evidence>
<feature type="domain" description="HAMP" evidence="16">
    <location>
        <begin position="170"/>
        <end position="222"/>
    </location>
</feature>
<dbReference type="SMART" id="SM00388">
    <property type="entry name" value="HisKA"/>
    <property type="match status" value="1"/>
</dbReference>
<dbReference type="GO" id="GO:0000155">
    <property type="term" value="F:phosphorelay sensor kinase activity"/>
    <property type="evidence" value="ECO:0007669"/>
    <property type="project" value="InterPro"/>
</dbReference>
<evidence type="ECO:0000256" key="3">
    <source>
        <dbReference type="ARBA" id="ARBA00012438"/>
    </source>
</evidence>
<comment type="catalytic activity">
    <reaction evidence="1">
        <text>ATP + protein L-histidine = ADP + protein N-phospho-L-histidine.</text>
        <dbReference type="EC" id="2.7.13.3"/>
    </reaction>
</comment>
<dbReference type="AlphaFoldDB" id="A0A069PTC6"/>
<dbReference type="GO" id="GO:0005886">
    <property type="term" value="C:plasma membrane"/>
    <property type="evidence" value="ECO:0007669"/>
    <property type="project" value="UniProtKB-SubCell"/>
</dbReference>
<dbReference type="EMBL" id="JFHC01000004">
    <property type="protein sequence ID" value="KDR44028.1"/>
    <property type="molecule type" value="Genomic_DNA"/>
</dbReference>
<dbReference type="CDD" id="cd06225">
    <property type="entry name" value="HAMP"/>
    <property type="match status" value="1"/>
</dbReference>
<dbReference type="InterPro" id="IPR050980">
    <property type="entry name" value="2C_sensor_his_kinase"/>
</dbReference>
<keyword evidence="10 17" id="KW-0418">Kinase</keyword>
<dbReference type="Pfam" id="PF02518">
    <property type="entry name" value="HATPase_c"/>
    <property type="match status" value="1"/>
</dbReference>
<dbReference type="STRING" id="60547.GCA_000751215_01193"/>
<keyword evidence="18" id="KW-1185">Reference proteome</keyword>
<evidence type="ECO:0000256" key="13">
    <source>
        <dbReference type="ARBA" id="ARBA00023012"/>
    </source>
</evidence>
<keyword evidence="12" id="KW-1133">Transmembrane helix</keyword>
<dbReference type="InterPro" id="IPR003661">
    <property type="entry name" value="HisK_dim/P_dom"/>
</dbReference>
<keyword evidence="8" id="KW-0812">Transmembrane</keyword>
<evidence type="ECO:0000256" key="7">
    <source>
        <dbReference type="ARBA" id="ARBA00022679"/>
    </source>
</evidence>
<dbReference type="InterPro" id="IPR004358">
    <property type="entry name" value="Sig_transdc_His_kin-like_C"/>
</dbReference>
<evidence type="ECO:0000259" key="16">
    <source>
        <dbReference type="PROSITE" id="PS50885"/>
    </source>
</evidence>
<dbReference type="Proteomes" id="UP000027466">
    <property type="component" value="Unassembled WGS sequence"/>
</dbReference>
<dbReference type="InterPro" id="IPR003594">
    <property type="entry name" value="HATPase_dom"/>
</dbReference>
<keyword evidence="7" id="KW-0808">Transferase</keyword>
<evidence type="ECO:0000256" key="6">
    <source>
        <dbReference type="ARBA" id="ARBA00022553"/>
    </source>
</evidence>
<dbReference type="PROSITE" id="PS50885">
    <property type="entry name" value="HAMP"/>
    <property type="match status" value="1"/>
</dbReference>
<dbReference type="PROSITE" id="PS50109">
    <property type="entry name" value="HIS_KIN"/>
    <property type="match status" value="1"/>
</dbReference>
<evidence type="ECO:0000313" key="18">
    <source>
        <dbReference type="Proteomes" id="UP000027466"/>
    </source>
</evidence>
<organism evidence="17 18">
    <name type="scientific">Caballeronia glathei</name>
    <dbReference type="NCBI Taxonomy" id="60547"/>
    <lineage>
        <taxon>Bacteria</taxon>
        <taxon>Pseudomonadati</taxon>
        <taxon>Pseudomonadota</taxon>
        <taxon>Betaproteobacteria</taxon>
        <taxon>Burkholderiales</taxon>
        <taxon>Burkholderiaceae</taxon>
        <taxon>Caballeronia</taxon>
    </lineage>
</organism>
<reference evidence="17 18" key="1">
    <citation type="submission" date="2014-03" db="EMBL/GenBank/DDBJ databases">
        <title>Draft Genome Sequences of Four Burkholderia Strains.</title>
        <authorList>
            <person name="Liu X.Y."/>
            <person name="Li C.X."/>
            <person name="Xu J.H."/>
        </authorList>
    </citation>
    <scope>NUCLEOTIDE SEQUENCE [LARGE SCALE GENOMIC DNA]</scope>
    <source>
        <strain evidence="17 18">DSM 50014</strain>
    </source>
</reference>
<dbReference type="CDD" id="cd00075">
    <property type="entry name" value="HATPase"/>
    <property type="match status" value="1"/>
</dbReference>
<dbReference type="SMART" id="SM00387">
    <property type="entry name" value="HATPase_c"/>
    <property type="match status" value="1"/>
</dbReference>
<evidence type="ECO:0000256" key="2">
    <source>
        <dbReference type="ARBA" id="ARBA00004429"/>
    </source>
</evidence>
<dbReference type="PANTHER" id="PTHR44936">
    <property type="entry name" value="SENSOR PROTEIN CREC"/>
    <property type="match status" value="1"/>
</dbReference>
<keyword evidence="9" id="KW-0547">Nucleotide-binding</keyword>
<dbReference type="SMART" id="SM00304">
    <property type="entry name" value="HAMP"/>
    <property type="match status" value="1"/>
</dbReference>
<evidence type="ECO:0000313" key="17">
    <source>
        <dbReference type="EMBL" id="KDR44028.1"/>
    </source>
</evidence>
<dbReference type="SUPFAM" id="SSF158472">
    <property type="entry name" value="HAMP domain-like"/>
    <property type="match status" value="1"/>
</dbReference>
<dbReference type="InterPro" id="IPR036097">
    <property type="entry name" value="HisK_dim/P_sf"/>
</dbReference>
<keyword evidence="6" id="KW-0597">Phosphoprotein</keyword>
<dbReference type="CDD" id="cd00082">
    <property type="entry name" value="HisKA"/>
    <property type="match status" value="1"/>
</dbReference>
<dbReference type="Gene3D" id="3.30.565.10">
    <property type="entry name" value="Histidine kinase-like ATPase, C-terminal domain"/>
    <property type="match status" value="1"/>
</dbReference>
<dbReference type="SUPFAM" id="SSF55874">
    <property type="entry name" value="ATPase domain of HSP90 chaperone/DNA topoisomerase II/histidine kinase"/>
    <property type="match status" value="1"/>
</dbReference>